<dbReference type="PANTHER" id="PTHR11487:SF0">
    <property type="entry name" value="S-ACYL FATTY ACID SYNTHASE THIOESTERASE, MEDIUM CHAIN"/>
    <property type="match status" value="1"/>
</dbReference>
<name>A0ABQ6FJV8_9CHLR</name>
<evidence type="ECO:0000259" key="2">
    <source>
        <dbReference type="Pfam" id="PF00975"/>
    </source>
</evidence>
<protein>
    <recommendedName>
        <fullName evidence="2">Thioesterase domain-containing protein</fullName>
    </recommendedName>
</protein>
<dbReference type="Pfam" id="PF00975">
    <property type="entry name" value="Thioesterase"/>
    <property type="match status" value="1"/>
</dbReference>
<dbReference type="InterPro" id="IPR029058">
    <property type="entry name" value="AB_hydrolase_fold"/>
</dbReference>
<proteinExistence type="inferred from homology"/>
<dbReference type="PANTHER" id="PTHR11487">
    <property type="entry name" value="THIOESTERASE"/>
    <property type="match status" value="1"/>
</dbReference>
<accession>A0ABQ6FJV8</accession>
<reference evidence="3 4" key="1">
    <citation type="submission" date="2023-02" db="EMBL/GenBank/DDBJ databases">
        <title>Dictyobacter halimunensis sp. nov., a new member of the class Ktedonobacteria from forest soil in a geothermal area.</title>
        <authorList>
            <person name="Rachmania M.K."/>
            <person name="Ningsih F."/>
            <person name="Sakai Y."/>
            <person name="Yabe S."/>
            <person name="Yokota A."/>
            <person name="Sjamsuridzal W."/>
        </authorList>
    </citation>
    <scope>NUCLEOTIDE SEQUENCE [LARGE SCALE GENOMIC DNA]</scope>
    <source>
        <strain evidence="3 4">S3.2.2.5</strain>
    </source>
</reference>
<organism evidence="3 4">
    <name type="scientific">Dictyobacter halimunensis</name>
    <dbReference type="NCBI Taxonomy" id="3026934"/>
    <lineage>
        <taxon>Bacteria</taxon>
        <taxon>Bacillati</taxon>
        <taxon>Chloroflexota</taxon>
        <taxon>Ktedonobacteria</taxon>
        <taxon>Ktedonobacterales</taxon>
        <taxon>Dictyobacteraceae</taxon>
        <taxon>Dictyobacter</taxon>
    </lineage>
</organism>
<dbReference type="Proteomes" id="UP001344906">
    <property type="component" value="Unassembled WGS sequence"/>
</dbReference>
<dbReference type="InterPro" id="IPR012223">
    <property type="entry name" value="TEII"/>
</dbReference>
<gene>
    <name evidence="3" type="ORF">KDH_07690</name>
</gene>
<dbReference type="InterPro" id="IPR001031">
    <property type="entry name" value="Thioesterase"/>
</dbReference>
<comment type="caution">
    <text evidence="3">The sequence shown here is derived from an EMBL/GenBank/DDBJ whole genome shotgun (WGS) entry which is preliminary data.</text>
</comment>
<evidence type="ECO:0000313" key="4">
    <source>
        <dbReference type="Proteomes" id="UP001344906"/>
    </source>
</evidence>
<evidence type="ECO:0000256" key="1">
    <source>
        <dbReference type="ARBA" id="ARBA00007169"/>
    </source>
</evidence>
<sequence>MNNVSKRVAALPPDKLAMLLQRLKTRDGEAVPPPAPVQASGSEWIVRYRPNEQAQLRLFCFPYAGGSASIFRSWLDALPAEVELCGIQLPGREYRLTRPAFTRIEPLIQELAQALIPYLDRPFAFYGHSMGALISFELARYLREQYGKQATCLYLAAYRAPQLPNPNIKIYHLPSEVFKVVLRADGIPEMILQNEELMQAMLPTLRADFELCDTYVYYDLPPLKCPLMIFGGLADVRVNQKDLEGWTIHTSATCQLAMLPGAHFFLHSEQDSLLNLISQDLRPRLNALAPVELMNT</sequence>
<dbReference type="Gene3D" id="3.40.50.1820">
    <property type="entry name" value="alpha/beta hydrolase"/>
    <property type="match status" value="1"/>
</dbReference>
<feature type="domain" description="Thioesterase" evidence="2">
    <location>
        <begin position="57"/>
        <end position="279"/>
    </location>
</feature>
<dbReference type="EMBL" id="BSRI01000001">
    <property type="protein sequence ID" value="GLV53918.1"/>
    <property type="molecule type" value="Genomic_DNA"/>
</dbReference>
<dbReference type="RefSeq" id="WP_338247641.1">
    <property type="nucleotide sequence ID" value="NZ_BSRI01000001.1"/>
</dbReference>
<dbReference type="SUPFAM" id="SSF53474">
    <property type="entry name" value="alpha/beta-Hydrolases"/>
    <property type="match status" value="1"/>
</dbReference>
<comment type="similarity">
    <text evidence="1">Belongs to the thioesterase family.</text>
</comment>
<evidence type="ECO:0000313" key="3">
    <source>
        <dbReference type="EMBL" id="GLV53918.1"/>
    </source>
</evidence>
<keyword evidence="4" id="KW-1185">Reference proteome</keyword>